<dbReference type="AlphaFoldDB" id="A0A210QRB7"/>
<feature type="region of interest" description="Disordered" evidence="2">
    <location>
        <begin position="142"/>
        <end position="166"/>
    </location>
</feature>
<dbReference type="InterPro" id="IPR000315">
    <property type="entry name" value="Znf_B-box"/>
</dbReference>
<dbReference type="InterPro" id="IPR050952">
    <property type="entry name" value="TRIM-NHL_E3_ligases"/>
</dbReference>
<dbReference type="OrthoDB" id="6078268at2759"/>
<keyword evidence="5" id="KW-1185">Reference proteome</keyword>
<feature type="compositionally biased region" description="Polar residues" evidence="2">
    <location>
        <begin position="149"/>
        <end position="166"/>
    </location>
</feature>
<sequence>MDQALINYKKASHCKLSNPRADGPTHARSVDFSLSSRIKGHRTIRTCVKGALESLVECPICNTHILVTESATNMDPDRTNMNYKSIKGNTVYVPKLLISAENGLRNLCDTCSNDDQEVTCVECDQNLCFDCTRVHLKTTATRRHHVTGLSESTGSPRRENGQTPSFTKDLLTSLNGLTSSTSALTSVLASERPKTANSVISQLRYSDLYQRGNSPRPTEKRKRFEFKQLNPKGWGTDFTLVTTFDVGSYVLSMCAASRDQVWISEAMSSAIHLYNIEGQRLRSVNVHSEVRDLAVNKASDEIYVTCFANKTIKVISPDSKITNFLTLPLHPAGIAINSYGDVVICGVEDFRRRYRPDQRNRLLIYSREGKRKREIEHGQMGERLFKYPEYIDININGDMCVSDIESESLVILREDGRLKNVYKGPPKGTLDNSFDPRDVKCDKEGNIVVCDINNNALHLLDISGDFTRILLYEEDGIYWPDILAIDHRNHIWVRELWQQSIKVFQALGTY</sequence>
<evidence type="ECO:0000256" key="2">
    <source>
        <dbReference type="SAM" id="MobiDB-lite"/>
    </source>
</evidence>
<dbReference type="SUPFAM" id="SSF63829">
    <property type="entry name" value="Calcium-dependent phosphotriesterase"/>
    <property type="match status" value="1"/>
</dbReference>
<feature type="domain" description="B box-type" evidence="3">
    <location>
        <begin position="107"/>
        <end position="149"/>
    </location>
</feature>
<reference evidence="4 5" key="1">
    <citation type="journal article" date="2017" name="Nat. Ecol. Evol.">
        <title>Scallop genome provides insights into evolution of bilaterian karyotype and development.</title>
        <authorList>
            <person name="Wang S."/>
            <person name="Zhang J."/>
            <person name="Jiao W."/>
            <person name="Li J."/>
            <person name="Xun X."/>
            <person name="Sun Y."/>
            <person name="Guo X."/>
            <person name="Huan P."/>
            <person name="Dong B."/>
            <person name="Zhang L."/>
            <person name="Hu X."/>
            <person name="Sun X."/>
            <person name="Wang J."/>
            <person name="Zhao C."/>
            <person name="Wang Y."/>
            <person name="Wang D."/>
            <person name="Huang X."/>
            <person name="Wang R."/>
            <person name="Lv J."/>
            <person name="Li Y."/>
            <person name="Zhang Z."/>
            <person name="Liu B."/>
            <person name="Lu W."/>
            <person name="Hui Y."/>
            <person name="Liang J."/>
            <person name="Zhou Z."/>
            <person name="Hou R."/>
            <person name="Li X."/>
            <person name="Liu Y."/>
            <person name="Li H."/>
            <person name="Ning X."/>
            <person name="Lin Y."/>
            <person name="Zhao L."/>
            <person name="Xing Q."/>
            <person name="Dou J."/>
            <person name="Li Y."/>
            <person name="Mao J."/>
            <person name="Guo H."/>
            <person name="Dou H."/>
            <person name="Li T."/>
            <person name="Mu C."/>
            <person name="Jiang W."/>
            <person name="Fu Q."/>
            <person name="Fu X."/>
            <person name="Miao Y."/>
            <person name="Liu J."/>
            <person name="Yu Q."/>
            <person name="Li R."/>
            <person name="Liao H."/>
            <person name="Li X."/>
            <person name="Kong Y."/>
            <person name="Jiang Z."/>
            <person name="Chourrout D."/>
            <person name="Li R."/>
            <person name="Bao Z."/>
        </authorList>
    </citation>
    <scope>NUCLEOTIDE SEQUENCE [LARGE SCALE GENOMIC DNA]</scope>
    <source>
        <strain evidence="4 5">PY_sf001</strain>
    </source>
</reference>
<dbReference type="CDD" id="cd19757">
    <property type="entry name" value="Bbox1"/>
    <property type="match status" value="1"/>
</dbReference>
<proteinExistence type="predicted"/>
<evidence type="ECO:0000313" key="4">
    <source>
        <dbReference type="EMBL" id="OWF51261.1"/>
    </source>
</evidence>
<dbReference type="Proteomes" id="UP000242188">
    <property type="component" value="Unassembled WGS sequence"/>
</dbReference>
<keyword evidence="1" id="KW-0863">Zinc-finger</keyword>
<gene>
    <name evidence="4" type="ORF">KP79_PYT24234</name>
</gene>
<dbReference type="GO" id="GO:0061630">
    <property type="term" value="F:ubiquitin protein ligase activity"/>
    <property type="evidence" value="ECO:0007669"/>
    <property type="project" value="TreeGrafter"/>
</dbReference>
<dbReference type="GO" id="GO:0043161">
    <property type="term" value="P:proteasome-mediated ubiquitin-dependent protein catabolic process"/>
    <property type="evidence" value="ECO:0007669"/>
    <property type="project" value="TreeGrafter"/>
</dbReference>
<evidence type="ECO:0000259" key="3">
    <source>
        <dbReference type="PROSITE" id="PS50119"/>
    </source>
</evidence>
<keyword evidence="1" id="KW-0862">Zinc</keyword>
<dbReference type="PROSITE" id="PS50119">
    <property type="entry name" value="ZF_BBOX"/>
    <property type="match status" value="1"/>
</dbReference>
<evidence type="ECO:0000256" key="1">
    <source>
        <dbReference type="PROSITE-ProRule" id="PRU00024"/>
    </source>
</evidence>
<dbReference type="Gene3D" id="2.120.10.30">
    <property type="entry name" value="TolB, C-terminal domain"/>
    <property type="match status" value="2"/>
</dbReference>
<dbReference type="GO" id="GO:0000209">
    <property type="term" value="P:protein polyubiquitination"/>
    <property type="evidence" value="ECO:0007669"/>
    <property type="project" value="TreeGrafter"/>
</dbReference>
<keyword evidence="1" id="KW-0479">Metal-binding</keyword>
<organism evidence="4 5">
    <name type="scientific">Mizuhopecten yessoensis</name>
    <name type="common">Japanese scallop</name>
    <name type="synonym">Patinopecten yessoensis</name>
    <dbReference type="NCBI Taxonomy" id="6573"/>
    <lineage>
        <taxon>Eukaryota</taxon>
        <taxon>Metazoa</taxon>
        <taxon>Spiralia</taxon>
        <taxon>Lophotrochozoa</taxon>
        <taxon>Mollusca</taxon>
        <taxon>Bivalvia</taxon>
        <taxon>Autobranchia</taxon>
        <taxon>Pteriomorphia</taxon>
        <taxon>Pectinida</taxon>
        <taxon>Pectinoidea</taxon>
        <taxon>Pectinidae</taxon>
        <taxon>Mizuhopecten</taxon>
    </lineage>
</organism>
<dbReference type="InterPro" id="IPR011042">
    <property type="entry name" value="6-blade_b-propeller_TolB-like"/>
</dbReference>
<name>A0A210QRB7_MIZYE</name>
<dbReference type="EMBL" id="NEDP02002300">
    <property type="protein sequence ID" value="OWF51261.1"/>
    <property type="molecule type" value="Genomic_DNA"/>
</dbReference>
<dbReference type="PANTHER" id="PTHR24104:SF25">
    <property type="entry name" value="PROTEIN LIN-41"/>
    <property type="match status" value="1"/>
</dbReference>
<evidence type="ECO:0000313" key="5">
    <source>
        <dbReference type="Proteomes" id="UP000242188"/>
    </source>
</evidence>
<dbReference type="PANTHER" id="PTHR24104">
    <property type="entry name" value="E3 UBIQUITIN-PROTEIN LIGASE NHLRC1-RELATED"/>
    <property type="match status" value="1"/>
</dbReference>
<protein>
    <submittedName>
        <fullName evidence="4">Tripartite motif-containing protein 2</fullName>
    </submittedName>
</protein>
<comment type="caution">
    <text evidence="4">The sequence shown here is derived from an EMBL/GenBank/DDBJ whole genome shotgun (WGS) entry which is preliminary data.</text>
</comment>
<dbReference type="GO" id="GO:0008270">
    <property type="term" value="F:zinc ion binding"/>
    <property type="evidence" value="ECO:0007669"/>
    <property type="project" value="UniProtKB-KW"/>
</dbReference>
<accession>A0A210QRB7</accession>